<keyword evidence="3" id="KW-1185">Reference proteome</keyword>
<keyword evidence="1" id="KW-0732">Signal</keyword>
<evidence type="ECO:0000313" key="3">
    <source>
        <dbReference type="Proteomes" id="UP000068164"/>
    </source>
</evidence>
<gene>
    <name evidence="2" type="ORF">AS026_10625</name>
</gene>
<evidence type="ECO:0000256" key="1">
    <source>
        <dbReference type="SAM" id="SignalP"/>
    </source>
</evidence>
<dbReference type="Proteomes" id="UP000068164">
    <property type="component" value="Unassembled WGS sequence"/>
</dbReference>
<dbReference type="InterPro" id="IPR010642">
    <property type="entry name" value="Invasion_prot_B"/>
</dbReference>
<proteinExistence type="predicted"/>
<organism evidence="2 3">
    <name type="scientific">Rhizobium altiplani</name>
    <dbReference type="NCBI Taxonomy" id="1864509"/>
    <lineage>
        <taxon>Bacteria</taxon>
        <taxon>Pseudomonadati</taxon>
        <taxon>Pseudomonadota</taxon>
        <taxon>Alphaproteobacteria</taxon>
        <taxon>Hyphomicrobiales</taxon>
        <taxon>Rhizobiaceae</taxon>
        <taxon>Rhizobium/Agrobacterium group</taxon>
        <taxon>Rhizobium</taxon>
    </lineage>
</organism>
<dbReference type="RefSeq" id="WP_025660901.1">
    <property type="nucleotide sequence ID" value="NZ_JBBNAS010000634.1"/>
</dbReference>
<accession>A0A109JI38</accession>
<dbReference type="Gene3D" id="2.60.40.1880">
    <property type="entry name" value="Invasion associated locus B (IalB) protein"/>
    <property type="match status" value="1"/>
</dbReference>
<feature type="signal peptide" evidence="1">
    <location>
        <begin position="1"/>
        <end position="22"/>
    </location>
</feature>
<name>A0A109JI38_9HYPH</name>
<protein>
    <submittedName>
        <fullName evidence="2">Uncharacterized protein</fullName>
    </submittedName>
</protein>
<dbReference type="InterPro" id="IPR038696">
    <property type="entry name" value="IalB_sf"/>
</dbReference>
<dbReference type="EMBL" id="LNCD01000091">
    <property type="protein sequence ID" value="KWV49376.1"/>
    <property type="molecule type" value="Genomic_DNA"/>
</dbReference>
<sequence length="164" mass="17701">MPMKRIALVLSFTLAGAIAAHAQPTMVKQFEDWGVYSYSKGGETVCYLLTVPTSKQPASVDHGSNYFVIGRAPGAGYEPQAIMGYELKPGSRAKIAIGDKTFTMFTRGKSAWVLEESREHDVISAMRSGSDMTVEAVSQRGTATTYTYSLNGVTAALKRMASCN</sequence>
<dbReference type="Pfam" id="PF06776">
    <property type="entry name" value="IalB"/>
    <property type="match status" value="1"/>
</dbReference>
<feature type="chain" id="PRO_5007136824" evidence="1">
    <location>
        <begin position="23"/>
        <end position="164"/>
    </location>
</feature>
<dbReference type="AlphaFoldDB" id="A0A109JI38"/>
<evidence type="ECO:0000313" key="2">
    <source>
        <dbReference type="EMBL" id="KWV49376.1"/>
    </source>
</evidence>
<comment type="caution">
    <text evidence="2">The sequence shown here is derived from an EMBL/GenBank/DDBJ whole genome shotgun (WGS) entry which is preliminary data.</text>
</comment>
<reference evidence="2 3" key="1">
    <citation type="submission" date="2015-11" db="EMBL/GenBank/DDBJ databases">
        <title>Draft Genome Sequence of the Strain BR 10423 (Rhizobium sp.) isolated from nodules of Mimosa pudica.</title>
        <authorList>
            <person name="Barauna A.C."/>
            <person name="Zilli J.E."/>
            <person name="Simoes-Araujo J.L."/>
            <person name="Reis V.M."/>
            <person name="James E.K."/>
            <person name="Reis F.B.Jr."/>
            <person name="Rouws L.F."/>
            <person name="Passos S.R."/>
            <person name="Gois S.R."/>
        </authorList>
    </citation>
    <scope>NUCLEOTIDE SEQUENCE [LARGE SCALE GENOMIC DNA]</scope>
    <source>
        <strain evidence="2 3">BR10423</strain>
    </source>
</reference>